<dbReference type="EMBL" id="LT969424">
    <property type="protein sequence ID" value="SOV10072.1"/>
    <property type="molecule type" value="Genomic_DNA"/>
</dbReference>
<evidence type="ECO:0000313" key="3">
    <source>
        <dbReference type="Proteomes" id="UP000831156"/>
    </source>
</evidence>
<dbReference type="InterPro" id="IPR019111">
    <property type="entry name" value="PRESA_N"/>
</dbReference>
<dbReference type="NCBIfam" id="TIGR01639">
    <property type="entry name" value="P_fal_TIGR01639"/>
    <property type="match status" value="1"/>
</dbReference>
<accession>A0ABY1UGA8</accession>
<gene>
    <name evidence="2" type="ORF">PGABG01_0100400</name>
</gene>
<evidence type="ECO:0000259" key="1">
    <source>
        <dbReference type="Pfam" id="PF09687"/>
    </source>
</evidence>
<feature type="domain" description="Plasmodium RESA N-terminal" evidence="1">
    <location>
        <begin position="90"/>
        <end position="220"/>
    </location>
</feature>
<keyword evidence="3" id="KW-1185">Reference proteome</keyword>
<organism evidence="2 3">
    <name type="scientific">Plasmodium gaboni</name>
    <dbReference type="NCBI Taxonomy" id="647221"/>
    <lineage>
        <taxon>Eukaryota</taxon>
        <taxon>Sar</taxon>
        <taxon>Alveolata</taxon>
        <taxon>Apicomplexa</taxon>
        <taxon>Aconoidasida</taxon>
        <taxon>Haemosporida</taxon>
        <taxon>Plasmodiidae</taxon>
        <taxon>Plasmodium</taxon>
        <taxon>Plasmodium (Laverania)</taxon>
    </lineage>
</organism>
<dbReference type="Pfam" id="PF09687">
    <property type="entry name" value="PRESAN"/>
    <property type="match status" value="1"/>
</dbReference>
<dbReference type="Proteomes" id="UP000831156">
    <property type="component" value="Chromosome 1"/>
</dbReference>
<dbReference type="InterPro" id="IPR044885">
    <property type="entry name" value="PRESA_N_sf"/>
</dbReference>
<dbReference type="Gene3D" id="6.10.280.180">
    <property type="entry name" value="Plasmodium RESA, N-terminal helical domain"/>
    <property type="match status" value="1"/>
</dbReference>
<reference evidence="2 3" key="1">
    <citation type="submission" date="2016-09" db="EMBL/GenBank/DDBJ databases">
        <authorList>
            <consortium name="Pathogen Informatics"/>
            <person name="Sun Q."/>
            <person name="Inoue M."/>
        </authorList>
    </citation>
    <scope>NUCLEOTIDE SEQUENCE [LARGE SCALE GENOMIC DNA]</scope>
</reference>
<dbReference type="InterPro" id="IPR006526">
    <property type="entry name" value="Export_prot_PHISTa/b/c"/>
</dbReference>
<evidence type="ECO:0000313" key="2">
    <source>
        <dbReference type="EMBL" id="SOV10072.1"/>
    </source>
</evidence>
<proteinExistence type="predicted"/>
<protein>
    <submittedName>
        <fullName evidence="2">Acyl-CoA binding protein, isoform 1, ACBP1, putative</fullName>
    </submittedName>
</protein>
<name>A0ABY1UGA8_9APIC</name>
<sequence>MESKKNCNIFSLYSDNKNQKGTLRTKKEKNLKYKKGDVIKTKSNETDIKCNEEVVAENDNSSNNCCANNNAESESNVSICNINYNDMSKNLTEKELYDVLNSLKECPSKEDLRNIWSHTRGVGKEGLDNVYLQLKASIQKYLDDDFLNRTDHSRRERFVYNCRLEGHISRIFEAVGNEEVEYTKDFYTLINGKHTLDDILKFIYSFLEHLKTLKKQLHQKHQKELLADVEQDRYIREQCKFRR</sequence>